<dbReference type="InterPro" id="IPR023346">
    <property type="entry name" value="Lysozyme-like_dom_sf"/>
</dbReference>
<evidence type="ECO:0000313" key="7">
    <source>
        <dbReference type="Proteomes" id="UP000594621"/>
    </source>
</evidence>
<dbReference type="PANTHER" id="PTHR37423">
    <property type="entry name" value="SOLUBLE LYTIC MUREIN TRANSGLYCOSYLASE-RELATED"/>
    <property type="match status" value="1"/>
</dbReference>
<evidence type="ECO:0000313" key="6">
    <source>
        <dbReference type="EMBL" id="QPF90829.1"/>
    </source>
</evidence>
<evidence type="ECO:0000256" key="3">
    <source>
        <dbReference type="SAM" id="MobiDB-lite"/>
    </source>
</evidence>
<evidence type="ECO:0000256" key="4">
    <source>
        <dbReference type="SAM" id="Phobius"/>
    </source>
</evidence>
<dbReference type="Pfam" id="PF01464">
    <property type="entry name" value="SLT"/>
    <property type="match status" value="1"/>
</dbReference>
<keyword evidence="4" id="KW-0472">Membrane</keyword>
<sequence>MQSPGTRAGNQAHPSSIPLFAGKPSHPFVPLERQSAVAHSGGQGRPQAGAPREPLTDASTRARSRHGGDKAGFAILLAGLLVIGGPSLAVSAQAAPAPRQSASDRYAMPVAEAARRFGIPAAWIRAVMRIESHGEPRAVSPKGALGLMQLMPKTWADMRARYGLGRDPFDPHDNILAGAAFLRELHDRYGSPGFLAAYNAGPGRYEDYRDRHRPLPTETTAYVAAIVPFVDAERTPEPLLIAAFSRSSWTWAPLFFGHAEGPPSAARATPDRPTNDMPAAVRVHDLSAIAPRSEGLFVALGATGRSQ</sequence>
<organism evidence="6 7">
    <name type="scientific">Bradyrhizobium commune</name>
    <dbReference type="NCBI Taxonomy" id="83627"/>
    <lineage>
        <taxon>Bacteria</taxon>
        <taxon>Pseudomonadati</taxon>
        <taxon>Pseudomonadota</taxon>
        <taxon>Alphaproteobacteria</taxon>
        <taxon>Hyphomicrobiales</taxon>
        <taxon>Nitrobacteraceae</taxon>
        <taxon>Bradyrhizobium</taxon>
    </lineage>
</organism>
<feature type="domain" description="Transglycosylase SLT" evidence="5">
    <location>
        <begin position="110"/>
        <end position="212"/>
    </location>
</feature>
<reference evidence="6 7" key="1">
    <citation type="submission" date="2020-09" db="EMBL/GenBank/DDBJ databases">
        <title>Complete genomes of bradyrhizobia occurring on native shrubby legumes in Australia.</title>
        <authorList>
            <person name="Lafay B."/>
        </authorList>
    </citation>
    <scope>NUCLEOTIDE SEQUENCE [LARGE SCALE GENOMIC DNA]</scope>
    <source>
        <strain evidence="6 7">BDV5040</strain>
    </source>
</reference>
<dbReference type="PANTHER" id="PTHR37423:SF2">
    <property type="entry name" value="MEMBRANE-BOUND LYTIC MUREIN TRANSGLYCOSYLASE C"/>
    <property type="match status" value="1"/>
</dbReference>
<dbReference type="Gene3D" id="1.10.530.10">
    <property type="match status" value="1"/>
</dbReference>
<feature type="region of interest" description="Disordered" evidence="3">
    <location>
        <begin position="1"/>
        <end position="66"/>
    </location>
</feature>
<dbReference type="KEGG" id="bcou:IC761_30880"/>
<feature type="transmembrane region" description="Helical" evidence="4">
    <location>
        <begin position="71"/>
        <end position="90"/>
    </location>
</feature>
<dbReference type="InterPro" id="IPR008258">
    <property type="entry name" value="Transglycosylase_SLT_dom_1"/>
</dbReference>
<dbReference type="SUPFAM" id="SSF53955">
    <property type="entry name" value="Lysozyme-like"/>
    <property type="match status" value="1"/>
</dbReference>
<gene>
    <name evidence="6" type="ORF">IC761_30880</name>
</gene>
<protein>
    <submittedName>
        <fullName evidence="6">Transglycosylase SLT domain-containing protein</fullName>
    </submittedName>
</protein>
<proteinExistence type="inferred from homology"/>
<keyword evidence="4" id="KW-1133">Transmembrane helix</keyword>
<dbReference type="AlphaFoldDB" id="A0A7S9D5M9"/>
<name>A0A7S9D5M9_9BRAD</name>
<evidence type="ECO:0000256" key="1">
    <source>
        <dbReference type="ARBA" id="ARBA00007734"/>
    </source>
</evidence>
<comment type="similarity">
    <text evidence="1">Belongs to the transglycosylase Slt family.</text>
</comment>
<evidence type="ECO:0000256" key="2">
    <source>
        <dbReference type="ARBA" id="ARBA00009387"/>
    </source>
</evidence>
<evidence type="ECO:0000259" key="5">
    <source>
        <dbReference type="Pfam" id="PF01464"/>
    </source>
</evidence>
<keyword evidence="7" id="KW-1185">Reference proteome</keyword>
<accession>A0A7S9D5M9</accession>
<feature type="compositionally biased region" description="Polar residues" evidence="3">
    <location>
        <begin position="1"/>
        <end position="14"/>
    </location>
</feature>
<dbReference type="CDD" id="cd00254">
    <property type="entry name" value="LT-like"/>
    <property type="match status" value="1"/>
</dbReference>
<dbReference type="Proteomes" id="UP000594621">
    <property type="component" value="Chromosome"/>
</dbReference>
<comment type="similarity">
    <text evidence="2">Belongs to the virb1 family.</text>
</comment>
<dbReference type="EMBL" id="CP061379">
    <property type="protein sequence ID" value="QPF90829.1"/>
    <property type="molecule type" value="Genomic_DNA"/>
</dbReference>
<keyword evidence="4" id="KW-0812">Transmembrane</keyword>